<reference evidence="1 2" key="1">
    <citation type="submission" date="2024-03" db="EMBL/GenBank/DDBJ databases">
        <title>High-quality draft genome sequence of Oceanobacter sp. wDCs-4.</title>
        <authorList>
            <person name="Dong C."/>
        </authorList>
    </citation>
    <scope>NUCLEOTIDE SEQUENCE [LARGE SCALE GENOMIC DNA]</scope>
    <source>
        <strain evidence="2">wDCs-4</strain>
    </source>
</reference>
<evidence type="ECO:0000313" key="1">
    <source>
        <dbReference type="EMBL" id="MFK4751031.1"/>
    </source>
</evidence>
<name>A0ABW8NDK0_9GAMM</name>
<organism evidence="1 2">
    <name type="scientific">Oceanobacter antarcticus</name>
    <dbReference type="NCBI Taxonomy" id="3133425"/>
    <lineage>
        <taxon>Bacteria</taxon>
        <taxon>Pseudomonadati</taxon>
        <taxon>Pseudomonadota</taxon>
        <taxon>Gammaproteobacteria</taxon>
        <taxon>Oceanospirillales</taxon>
        <taxon>Oceanospirillaceae</taxon>
        <taxon>Oceanobacter</taxon>
    </lineage>
</organism>
<dbReference type="InterPro" id="IPR052517">
    <property type="entry name" value="GlcG_carb_metab_protein"/>
</dbReference>
<dbReference type="PANTHER" id="PTHR34309:SF1">
    <property type="entry name" value="PROTEIN GLCG"/>
    <property type="match status" value="1"/>
</dbReference>
<protein>
    <submittedName>
        <fullName evidence="1">Heme-binding protein</fullName>
    </submittedName>
</protein>
<dbReference type="InterPro" id="IPR038084">
    <property type="entry name" value="PduO/GlcC-like_sf"/>
</dbReference>
<dbReference type="InterPro" id="IPR005624">
    <property type="entry name" value="PduO/GlcC-like"/>
</dbReference>
<proteinExistence type="predicted"/>
<dbReference type="EMBL" id="JBBKTX010000001">
    <property type="protein sequence ID" value="MFK4751031.1"/>
    <property type="molecule type" value="Genomic_DNA"/>
</dbReference>
<dbReference type="Gene3D" id="3.30.450.150">
    <property type="entry name" value="Haem-degrading domain"/>
    <property type="match status" value="1"/>
</dbReference>
<dbReference type="RefSeq" id="WP_416204558.1">
    <property type="nucleotide sequence ID" value="NZ_JBBKTX010000001.1"/>
</dbReference>
<dbReference type="Pfam" id="PF03928">
    <property type="entry name" value="HbpS-like"/>
    <property type="match status" value="1"/>
</dbReference>
<evidence type="ECO:0000313" key="2">
    <source>
        <dbReference type="Proteomes" id="UP001620597"/>
    </source>
</evidence>
<dbReference type="Proteomes" id="UP001620597">
    <property type="component" value="Unassembled WGS sequence"/>
</dbReference>
<sequence>MSRLSATAVKQLIQWCEEKATGLGVRVSISVVDEGGHLIGFSRMDGAAIGPGEVSQRKARTSALFRTDSGAFGEVVRSRPLTGIESTHGGLALFKGGIPLFANGHVIGGLGIAGGTAVEDLEIAEWALAQLNDGLAAG</sequence>
<comment type="caution">
    <text evidence="1">The sequence shown here is derived from an EMBL/GenBank/DDBJ whole genome shotgun (WGS) entry which is preliminary data.</text>
</comment>
<keyword evidence="2" id="KW-1185">Reference proteome</keyword>
<dbReference type="SUPFAM" id="SSF143744">
    <property type="entry name" value="GlcG-like"/>
    <property type="match status" value="1"/>
</dbReference>
<gene>
    <name evidence="1" type="ORF">WG929_01290</name>
</gene>
<dbReference type="PANTHER" id="PTHR34309">
    <property type="entry name" value="SLR1406 PROTEIN"/>
    <property type="match status" value="1"/>
</dbReference>
<accession>A0ABW8NDK0</accession>